<dbReference type="Pfam" id="PF06857">
    <property type="entry name" value="ACP"/>
    <property type="match status" value="1"/>
</dbReference>
<keyword evidence="9" id="KW-1185">Reference proteome</keyword>
<dbReference type="GO" id="GO:0000287">
    <property type="term" value="F:magnesium ion binding"/>
    <property type="evidence" value="ECO:0007669"/>
    <property type="project" value="TreeGrafter"/>
</dbReference>
<keyword evidence="6" id="KW-0460">Magnesium</keyword>
<keyword evidence="3" id="KW-0963">Cytoplasm</keyword>
<evidence type="ECO:0000313" key="8">
    <source>
        <dbReference type="EMBL" id="AIE83753.1"/>
    </source>
</evidence>
<evidence type="ECO:0000256" key="4">
    <source>
        <dbReference type="ARBA" id="ARBA00022553"/>
    </source>
</evidence>
<feature type="domain" description="HpcH/HpaI aldolase/citrate lyase" evidence="7">
    <location>
        <begin position="103"/>
        <end position="313"/>
    </location>
</feature>
<dbReference type="Proteomes" id="UP000027982">
    <property type="component" value="Chromosome"/>
</dbReference>
<reference evidence="8 9" key="1">
    <citation type="journal article" date="2014" name="PLoS ONE">
        <title>The first complete genome sequence of the class fimbriimonadia in the phylum armatimonadetes.</title>
        <authorList>
            <person name="Hu Z.Y."/>
            <person name="Wang Y.Z."/>
            <person name="Im W.T."/>
            <person name="Wang S.Y."/>
            <person name="Zhao G.P."/>
            <person name="Zheng H.J."/>
            <person name="Quan Z.X."/>
        </authorList>
    </citation>
    <scope>NUCLEOTIDE SEQUENCE [LARGE SCALE GENOMIC DNA]</scope>
    <source>
        <strain evidence="8">Gsoil 348</strain>
    </source>
</reference>
<dbReference type="HOGENOM" id="CLU_044864_0_0_0"/>
<dbReference type="PANTHER" id="PTHR32308">
    <property type="entry name" value="LYASE BETA SUBUNIT, PUTATIVE (AFU_ORTHOLOGUE AFUA_4G13030)-RELATED"/>
    <property type="match status" value="1"/>
</dbReference>
<evidence type="ECO:0000256" key="3">
    <source>
        <dbReference type="ARBA" id="ARBA00022490"/>
    </source>
</evidence>
<gene>
    <name evidence="8" type="ORF">OP10G_0385</name>
</gene>
<dbReference type="Gene3D" id="3.20.20.60">
    <property type="entry name" value="Phosphoenolpyruvate-binding domains"/>
    <property type="match status" value="1"/>
</dbReference>
<dbReference type="InterPro" id="IPR005000">
    <property type="entry name" value="Aldolase/citrate-lyase_domain"/>
</dbReference>
<dbReference type="KEGG" id="fgi:OP10G_0385"/>
<protein>
    <submittedName>
        <fullName evidence="8">Citrate lyase acyl carrier protein</fullName>
    </submittedName>
</protein>
<proteinExistence type="predicted"/>
<dbReference type="Pfam" id="PF03328">
    <property type="entry name" value="HpcH_HpaI"/>
    <property type="match status" value="1"/>
</dbReference>
<dbReference type="SUPFAM" id="SSF51621">
    <property type="entry name" value="Phosphoenolpyruvate/pyruvate domain"/>
    <property type="match status" value="1"/>
</dbReference>
<dbReference type="OrthoDB" id="9786940at2"/>
<evidence type="ECO:0000256" key="2">
    <source>
        <dbReference type="ARBA" id="ARBA00004496"/>
    </source>
</evidence>
<comment type="subcellular location">
    <subcellularLocation>
        <location evidence="2">Cytoplasm</location>
    </subcellularLocation>
</comment>
<keyword evidence="5" id="KW-0479">Metal-binding</keyword>
<keyword evidence="4" id="KW-0597">Phosphoprotein</keyword>
<dbReference type="AlphaFoldDB" id="A0A068NJF8"/>
<evidence type="ECO:0000256" key="6">
    <source>
        <dbReference type="ARBA" id="ARBA00022842"/>
    </source>
</evidence>
<dbReference type="RefSeq" id="WP_052547466.1">
    <property type="nucleotide sequence ID" value="NZ_CP007139.1"/>
</dbReference>
<name>A0A068NJF8_FIMGI</name>
<evidence type="ECO:0000259" key="7">
    <source>
        <dbReference type="Pfam" id="PF03328"/>
    </source>
</evidence>
<dbReference type="InterPro" id="IPR015813">
    <property type="entry name" value="Pyrv/PenolPyrv_kinase-like_dom"/>
</dbReference>
<evidence type="ECO:0000256" key="1">
    <source>
        <dbReference type="ARBA" id="ARBA00001946"/>
    </source>
</evidence>
<dbReference type="STRING" id="661478.OP10G_0385"/>
<comment type="cofactor">
    <cofactor evidence="1">
        <name>Mg(2+)</name>
        <dbReference type="ChEBI" id="CHEBI:18420"/>
    </cofactor>
</comment>
<dbReference type="InterPro" id="IPR040442">
    <property type="entry name" value="Pyrv_kinase-like_dom_sf"/>
</dbReference>
<evidence type="ECO:0000313" key="9">
    <source>
        <dbReference type="Proteomes" id="UP000027982"/>
    </source>
</evidence>
<dbReference type="InterPro" id="IPR023439">
    <property type="entry name" value="Mal_deCO2ase/Cit_lyase_ACP"/>
</dbReference>
<sequence>MTQVGEHGPAIRSDVWIAVMDASKAGYDLTTSVEAIYGQSIRRQVEAALGRFGNPNVHLEIRDSGALPFALEARLEAALCSHLGLPLPALPARTVPKRTHLRRTRLYVPGNGPKLFPNAGLYRPDGLILDLEDSVAPDAKFAALAMVRRALTALDWDGSERMVRVNQGEQGMRDLMVVASQGVEAFLLPKIEEPEQVREAASRLDELGSEAVLLPLIESAAGIERAFEIASSSPRVAAITVGLEDYVTDLHAERTSEGRESAYAQARIVNAARAAGVSPLASVFPQVDDPDAMFEYARNARGLGFDGVGCIHPRQIRAAHRAFAPSAEELGDAAAIVAGFEAALAEGRGAVSVRGRMVDAPVYERAREVLARGGAGS</sequence>
<dbReference type="GO" id="GO:0016829">
    <property type="term" value="F:lyase activity"/>
    <property type="evidence" value="ECO:0007669"/>
    <property type="project" value="UniProtKB-KW"/>
</dbReference>
<dbReference type="GO" id="GO:0006107">
    <property type="term" value="P:oxaloacetate metabolic process"/>
    <property type="evidence" value="ECO:0007669"/>
    <property type="project" value="TreeGrafter"/>
</dbReference>
<organism evidence="8 9">
    <name type="scientific">Fimbriimonas ginsengisoli Gsoil 348</name>
    <dbReference type="NCBI Taxonomy" id="661478"/>
    <lineage>
        <taxon>Bacteria</taxon>
        <taxon>Bacillati</taxon>
        <taxon>Armatimonadota</taxon>
        <taxon>Fimbriimonadia</taxon>
        <taxon>Fimbriimonadales</taxon>
        <taxon>Fimbriimonadaceae</taxon>
        <taxon>Fimbriimonas</taxon>
    </lineage>
</organism>
<dbReference type="EMBL" id="CP007139">
    <property type="protein sequence ID" value="AIE83753.1"/>
    <property type="molecule type" value="Genomic_DNA"/>
</dbReference>
<dbReference type="PANTHER" id="PTHR32308:SF0">
    <property type="entry name" value="HPCH_HPAI ALDOLASE_CITRATE LYASE DOMAIN-CONTAINING PROTEIN"/>
    <property type="match status" value="1"/>
</dbReference>
<dbReference type="eggNOG" id="COG2301">
    <property type="taxonomic scope" value="Bacteria"/>
</dbReference>
<keyword evidence="8" id="KW-0456">Lyase</keyword>
<evidence type="ECO:0000256" key="5">
    <source>
        <dbReference type="ARBA" id="ARBA00022723"/>
    </source>
</evidence>
<accession>A0A068NJF8</accession>
<dbReference type="GO" id="GO:0005737">
    <property type="term" value="C:cytoplasm"/>
    <property type="evidence" value="ECO:0007669"/>
    <property type="project" value="UniProtKB-SubCell"/>
</dbReference>